<evidence type="ECO:0000313" key="3">
    <source>
        <dbReference type="EMBL" id="SJM90460.1"/>
    </source>
</evidence>
<dbReference type="Proteomes" id="UP000195667">
    <property type="component" value="Unassembled WGS sequence"/>
</dbReference>
<organism evidence="3 4">
    <name type="scientific">Crenothrix polyspora</name>
    <dbReference type="NCBI Taxonomy" id="360316"/>
    <lineage>
        <taxon>Bacteria</taxon>
        <taxon>Pseudomonadati</taxon>
        <taxon>Pseudomonadota</taxon>
        <taxon>Gammaproteobacteria</taxon>
        <taxon>Methylococcales</taxon>
        <taxon>Crenotrichaceae</taxon>
        <taxon>Crenothrix</taxon>
    </lineage>
</organism>
<keyword evidence="4" id="KW-1185">Reference proteome</keyword>
<dbReference type="InterPro" id="IPR001506">
    <property type="entry name" value="Peptidase_M12A"/>
</dbReference>
<dbReference type="Pfam" id="PF01400">
    <property type="entry name" value="Astacin"/>
    <property type="match status" value="1"/>
</dbReference>
<feature type="signal peptide" evidence="1">
    <location>
        <begin position="1"/>
        <end position="21"/>
    </location>
</feature>
<evidence type="ECO:0000313" key="4">
    <source>
        <dbReference type="Proteomes" id="UP000195667"/>
    </source>
</evidence>
<feature type="chain" id="PRO_5013114111" description="Peptidase M12A domain-containing protein" evidence="1">
    <location>
        <begin position="22"/>
        <end position="373"/>
    </location>
</feature>
<feature type="domain" description="Peptidase M12A" evidence="2">
    <location>
        <begin position="177"/>
        <end position="249"/>
    </location>
</feature>
<evidence type="ECO:0000259" key="2">
    <source>
        <dbReference type="Pfam" id="PF01400"/>
    </source>
</evidence>
<dbReference type="EMBL" id="FUKI01000054">
    <property type="protein sequence ID" value="SJM90460.1"/>
    <property type="molecule type" value="Genomic_DNA"/>
</dbReference>
<dbReference type="RefSeq" id="WP_087142545.1">
    <property type="nucleotide sequence ID" value="NZ_FUKI01000054.1"/>
</dbReference>
<keyword evidence="1" id="KW-0732">Signal</keyword>
<dbReference type="GO" id="GO:0006508">
    <property type="term" value="P:proteolysis"/>
    <property type="evidence" value="ECO:0007669"/>
    <property type="project" value="InterPro"/>
</dbReference>
<name>A0A1R4H326_9GAMM</name>
<sequence>MKLTPACYLLFPLLLPLNAQAHKISTTQKDTVQRYVIGDIYQNLQRPKAFTLDTALWPIDPVSGYFKIPVCWENLTDLSPVDRYATRVTLTNSWQKQTLVKFVGWGVCTENAQGIRITAVDNEYSPQAALGTEGDGKIGVTLLNFSMTQGASANLYAACQANNPSLPDDKALALCIKSTVIHEFGHVLGLAHEHHRDDGTFDDLSLCHLDPPAPADAVGPFTLSGNNYFTDYDTDSVMNYCRTGYAGRTNLTSLDMLAARVHYGQIPSYDSRSRILTIPRLNHYDGKAYESTWKFGEDNKFRLVDTLNETHKPSKSPATLSKTGALVLKEMSYISASGHVNQILKATLQETKTPGVFTKTWSRIQPTDFKPRP</sequence>
<protein>
    <recommendedName>
        <fullName evidence="2">Peptidase M12A domain-containing protein</fullName>
    </recommendedName>
</protein>
<dbReference type="InterPro" id="IPR024079">
    <property type="entry name" value="MetalloPept_cat_dom_sf"/>
</dbReference>
<dbReference type="OrthoDB" id="3669864at2"/>
<proteinExistence type="predicted"/>
<reference evidence="4" key="1">
    <citation type="submission" date="2017-02" db="EMBL/GenBank/DDBJ databases">
        <authorList>
            <person name="Daims H."/>
        </authorList>
    </citation>
    <scope>NUCLEOTIDE SEQUENCE [LARGE SCALE GENOMIC DNA]</scope>
</reference>
<dbReference type="GO" id="GO:0004222">
    <property type="term" value="F:metalloendopeptidase activity"/>
    <property type="evidence" value="ECO:0007669"/>
    <property type="project" value="InterPro"/>
</dbReference>
<accession>A0A1R4H326</accession>
<gene>
    <name evidence="3" type="ORF">CRENPOLYSF1_1470003</name>
</gene>
<evidence type="ECO:0000256" key="1">
    <source>
        <dbReference type="SAM" id="SignalP"/>
    </source>
</evidence>
<dbReference type="Gene3D" id="3.40.390.10">
    <property type="entry name" value="Collagenase (Catalytic Domain)"/>
    <property type="match status" value="1"/>
</dbReference>
<dbReference type="AlphaFoldDB" id="A0A1R4H326"/>
<dbReference type="SUPFAM" id="SSF55486">
    <property type="entry name" value="Metalloproteases ('zincins'), catalytic domain"/>
    <property type="match status" value="1"/>
</dbReference>